<dbReference type="InterPro" id="IPR005119">
    <property type="entry name" value="LysR_subst-bd"/>
</dbReference>
<dbReference type="GO" id="GO:0003700">
    <property type="term" value="F:DNA-binding transcription factor activity"/>
    <property type="evidence" value="ECO:0007669"/>
    <property type="project" value="InterPro"/>
</dbReference>
<organism evidence="6 7">
    <name type="scientific">Zavarzinia aquatilis</name>
    <dbReference type="NCBI Taxonomy" id="2211142"/>
    <lineage>
        <taxon>Bacteria</taxon>
        <taxon>Pseudomonadati</taxon>
        <taxon>Pseudomonadota</taxon>
        <taxon>Alphaproteobacteria</taxon>
        <taxon>Rhodospirillales</taxon>
        <taxon>Zavarziniaceae</taxon>
        <taxon>Zavarzinia</taxon>
    </lineage>
</organism>
<reference evidence="6 7" key="1">
    <citation type="submission" date="2018-05" db="EMBL/GenBank/DDBJ databases">
        <title>Zavarzinia sp. HR-AS.</title>
        <authorList>
            <person name="Lee Y."/>
            <person name="Jeon C.O."/>
        </authorList>
    </citation>
    <scope>NUCLEOTIDE SEQUENCE [LARGE SCALE GENOMIC DNA]</scope>
    <source>
        <strain evidence="6 7">HR-AS</strain>
    </source>
</reference>
<evidence type="ECO:0000313" key="7">
    <source>
        <dbReference type="Proteomes" id="UP000245461"/>
    </source>
</evidence>
<dbReference type="SUPFAM" id="SSF53850">
    <property type="entry name" value="Periplasmic binding protein-like II"/>
    <property type="match status" value="1"/>
</dbReference>
<dbReference type="InterPro" id="IPR000847">
    <property type="entry name" value="LysR_HTH_N"/>
</dbReference>
<sequence length="301" mass="33577">MDFRQLKYFIAVAEEENIGRAARRLHISQPPLTRQIKQIEDELGVTLFIRTPKGMELTAVGRLFLEEARNIALLFEQATERTLEAAKGRLGRLDVAIFGSGIIDAIPKIMLAFNETYPGVKVHLHQMGKAEQIEALRQRRINVGFNRMLVPQPDLTSELIFTEPLLLAVNEKHPLSRLDSIPFRALKDHPLILFPREGRPNFIDKVIAICAEVGFFPRITQEVGDAVTGVALVASGFGICIVPKSLTALTLPGVVFRPISERPAHWSVDLSCIYRRDDETPILAAFLGTVRAFRAGLPKQA</sequence>
<comment type="caution">
    <text evidence="6">The sequence shown here is derived from an EMBL/GenBank/DDBJ whole genome shotgun (WGS) entry which is preliminary data.</text>
</comment>
<comment type="similarity">
    <text evidence="1">Belongs to the LysR transcriptional regulatory family.</text>
</comment>
<protein>
    <submittedName>
        <fullName evidence="6">LysR family transcriptional regulator</fullName>
    </submittedName>
</protein>
<dbReference type="PRINTS" id="PR00039">
    <property type="entry name" value="HTHLYSR"/>
</dbReference>
<dbReference type="PANTHER" id="PTHR30346:SF0">
    <property type="entry name" value="HCA OPERON TRANSCRIPTIONAL ACTIVATOR HCAR"/>
    <property type="match status" value="1"/>
</dbReference>
<dbReference type="PANTHER" id="PTHR30346">
    <property type="entry name" value="TRANSCRIPTIONAL DUAL REGULATOR HCAR-RELATED"/>
    <property type="match status" value="1"/>
</dbReference>
<dbReference type="OrthoDB" id="9811588at2"/>
<evidence type="ECO:0000313" key="6">
    <source>
        <dbReference type="EMBL" id="PWR19533.1"/>
    </source>
</evidence>
<feature type="domain" description="HTH lysR-type" evidence="5">
    <location>
        <begin position="1"/>
        <end position="58"/>
    </location>
</feature>
<keyword evidence="7" id="KW-1185">Reference proteome</keyword>
<evidence type="ECO:0000259" key="5">
    <source>
        <dbReference type="PROSITE" id="PS50931"/>
    </source>
</evidence>
<name>A0A317E2D2_9PROT</name>
<dbReference type="GO" id="GO:0032993">
    <property type="term" value="C:protein-DNA complex"/>
    <property type="evidence" value="ECO:0007669"/>
    <property type="project" value="TreeGrafter"/>
</dbReference>
<dbReference type="SUPFAM" id="SSF46785">
    <property type="entry name" value="Winged helix' DNA-binding domain"/>
    <property type="match status" value="1"/>
</dbReference>
<dbReference type="AlphaFoldDB" id="A0A317E2D2"/>
<dbReference type="CDD" id="cd08446">
    <property type="entry name" value="PBP2_Chlorocatechol"/>
    <property type="match status" value="1"/>
</dbReference>
<dbReference type="RefSeq" id="WP_109907415.1">
    <property type="nucleotide sequence ID" value="NZ_QGLE01000011.1"/>
</dbReference>
<dbReference type="Proteomes" id="UP000245461">
    <property type="component" value="Unassembled WGS sequence"/>
</dbReference>
<evidence type="ECO:0000256" key="3">
    <source>
        <dbReference type="ARBA" id="ARBA00023125"/>
    </source>
</evidence>
<dbReference type="Pfam" id="PF00126">
    <property type="entry name" value="HTH_1"/>
    <property type="match status" value="1"/>
</dbReference>
<evidence type="ECO:0000256" key="4">
    <source>
        <dbReference type="ARBA" id="ARBA00023163"/>
    </source>
</evidence>
<dbReference type="Gene3D" id="1.10.10.10">
    <property type="entry name" value="Winged helix-like DNA-binding domain superfamily/Winged helix DNA-binding domain"/>
    <property type="match status" value="1"/>
</dbReference>
<dbReference type="Gene3D" id="3.40.190.10">
    <property type="entry name" value="Periplasmic binding protein-like II"/>
    <property type="match status" value="2"/>
</dbReference>
<keyword evidence="3" id="KW-0238">DNA-binding</keyword>
<dbReference type="EMBL" id="QGLE01000011">
    <property type="protein sequence ID" value="PWR19533.1"/>
    <property type="molecule type" value="Genomic_DNA"/>
</dbReference>
<dbReference type="InterPro" id="IPR036388">
    <property type="entry name" value="WH-like_DNA-bd_sf"/>
</dbReference>
<dbReference type="InterPro" id="IPR036390">
    <property type="entry name" value="WH_DNA-bd_sf"/>
</dbReference>
<proteinExistence type="inferred from homology"/>
<keyword evidence="4" id="KW-0804">Transcription</keyword>
<evidence type="ECO:0000256" key="2">
    <source>
        <dbReference type="ARBA" id="ARBA00023015"/>
    </source>
</evidence>
<gene>
    <name evidence="6" type="ORF">DKG74_17230</name>
</gene>
<dbReference type="FunFam" id="1.10.10.10:FF:000001">
    <property type="entry name" value="LysR family transcriptional regulator"/>
    <property type="match status" value="1"/>
</dbReference>
<evidence type="ECO:0000256" key="1">
    <source>
        <dbReference type="ARBA" id="ARBA00009437"/>
    </source>
</evidence>
<keyword evidence="2" id="KW-0805">Transcription regulation</keyword>
<accession>A0A317E2D2</accession>
<dbReference type="Pfam" id="PF03466">
    <property type="entry name" value="LysR_substrate"/>
    <property type="match status" value="1"/>
</dbReference>
<dbReference type="PROSITE" id="PS50931">
    <property type="entry name" value="HTH_LYSR"/>
    <property type="match status" value="1"/>
</dbReference>
<dbReference type="GO" id="GO:0003677">
    <property type="term" value="F:DNA binding"/>
    <property type="evidence" value="ECO:0007669"/>
    <property type="project" value="UniProtKB-KW"/>
</dbReference>